<dbReference type="InterPro" id="IPR019734">
    <property type="entry name" value="TPR_rpt"/>
</dbReference>
<keyword evidence="2 3" id="KW-0802">TPR repeat</keyword>
<sequence>MIEICRRYYRGNPKQLKLIDEFELEYKPQHAIRWYTRQSFIYKLINKALCTEDIQQLYTFRFFIIDLCTSIKREAMAEQRRIILYRGLKLSNDELKKLIQNRGNFISINGFLSTSRSKEVARMFTTTSDRLSTEIGVLYEIVCDLNELNGSTNFADISKHSDFPDEEVLFDLETTFQILSVDQIENENIHLIKLKATSEGLEFVQDYNALYREQVKEKTVRVAFGDLLIETGRYDQAQLYFENLYKNSPSEDVAIILSNIGLCHDYKCEYENALKYYNASCQILVSSDPPRAKELARVLNNIGLVLQDTDQYNQALEFLMKSLHIQKKHVQHEHRYVAQTLNNIGVIYYIRQEYDLALEYNKKSLTLQEKLLSSNHIDIAQTLNSLGLIYQDKSDNLTALEYHVRSLDIKENYLPPNHIKTAQTLNHVGQIYWTKGEYNYALRYHLRSLKMQQECLPSVRIIRAYTLDYIGLVYYSKKDFDFAL</sequence>
<dbReference type="GO" id="GO:0005874">
    <property type="term" value="C:microtubule"/>
    <property type="evidence" value="ECO:0007669"/>
    <property type="project" value="UniProtKB-UniRule"/>
</dbReference>
<dbReference type="AlphaFoldDB" id="A0A815JA08"/>
<comment type="caution">
    <text evidence="6">The sequence shown here is derived from an EMBL/GenBank/DDBJ whole genome shotgun (WGS) entry which is preliminary data.</text>
</comment>
<comment type="function">
    <text evidence="4">Kinesin is a microtubule-associated force-producing protein that play a role in organelle transport.</text>
</comment>
<dbReference type="SUPFAM" id="SSF48452">
    <property type="entry name" value="TPR-like"/>
    <property type="match status" value="2"/>
</dbReference>
<feature type="repeat" description="TPR" evidence="3">
    <location>
        <begin position="338"/>
        <end position="371"/>
    </location>
</feature>
<dbReference type="Gene3D" id="1.25.40.10">
    <property type="entry name" value="Tetratricopeptide repeat domain"/>
    <property type="match status" value="2"/>
</dbReference>
<dbReference type="PROSITE" id="PS51996">
    <property type="entry name" value="TR_MART"/>
    <property type="match status" value="1"/>
</dbReference>
<dbReference type="Pfam" id="PF03496">
    <property type="entry name" value="ADPrib_exo_Tox"/>
    <property type="match status" value="1"/>
</dbReference>
<dbReference type="SMART" id="SM00028">
    <property type="entry name" value="TPR"/>
    <property type="match status" value="5"/>
</dbReference>
<dbReference type="PANTHER" id="PTHR45641">
    <property type="entry name" value="TETRATRICOPEPTIDE REPEAT PROTEIN (AFU_ORTHOLOGUE AFUA_6G03870)"/>
    <property type="match status" value="1"/>
</dbReference>
<keyword evidence="4" id="KW-0505">Motor protein</keyword>
<evidence type="ECO:0000256" key="4">
    <source>
        <dbReference type="RuleBase" id="RU367020"/>
    </source>
</evidence>
<dbReference type="Pfam" id="PF13181">
    <property type="entry name" value="TPR_8"/>
    <property type="match status" value="1"/>
</dbReference>
<evidence type="ECO:0000313" key="8">
    <source>
        <dbReference type="Proteomes" id="UP000663829"/>
    </source>
</evidence>
<feature type="repeat" description="TPR" evidence="3">
    <location>
        <begin position="422"/>
        <end position="455"/>
    </location>
</feature>
<evidence type="ECO:0000256" key="2">
    <source>
        <dbReference type="ARBA" id="ARBA00022803"/>
    </source>
</evidence>
<dbReference type="Proteomes" id="UP000663829">
    <property type="component" value="Unassembled WGS sequence"/>
</dbReference>
<dbReference type="GO" id="GO:0005576">
    <property type="term" value="C:extracellular region"/>
    <property type="evidence" value="ECO:0007669"/>
    <property type="project" value="InterPro"/>
</dbReference>
<dbReference type="SUPFAM" id="SSF56399">
    <property type="entry name" value="ADP-ribosylation"/>
    <property type="match status" value="1"/>
</dbReference>
<protein>
    <recommendedName>
        <fullName evidence="4">Kinesin light chain</fullName>
    </recommendedName>
</protein>
<evidence type="ECO:0000259" key="5">
    <source>
        <dbReference type="Pfam" id="PF03496"/>
    </source>
</evidence>
<dbReference type="InterPro" id="IPR003540">
    <property type="entry name" value="ADP-ribosyltransferase"/>
</dbReference>
<organism evidence="6 8">
    <name type="scientific">Didymodactylos carnosus</name>
    <dbReference type="NCBI Taxonomy" id="1234261"/>
    <lineage>
        <taxon>Eukaryota</taxon>
        <taxon>Metazoa</taxon>
        <taxon>Spiralia</taxon>
        <taxon>Gnathifera</taxon>
        <taxon>Rotifera</taxon>
        <taxon>Eurotatoria</taxon>
        <taxon>Bdelloidea</taxon>
        <taxon>Philodinida</taxon>
        <taxon>Philodinidae</taxon>
        <taxon>Didymodactylos</taxon>
    </lineage>
</organism>
<keyword evidence="4" id="KW-0206">Cytoskeleton</keyword>
<gene>
    <name evidence="6" type="ORF">GPM918_LOCUS32261</name>
    <name evidence="7" type="ORF">SRO942_LOCUS32926</name>
</gene>
<proteinExistence type="inferred from homology"/>
<reference evidence="6" key="1">
    <citation type="submission" date="2021-02" db="EMBL/GenBank/DDBJ databases">
        <authorList>
            <person name="Nowell W R."/>
        </authorList>
    </citation>
    <scope>NUCLEOTIDE SEQUENCE</scope>
</reference>
<keyword evidence="8" id="KW-1185">Reference proteome</keyword>
<dbReference type="PROSITE" id="PS50005">
    <property type="entry name" value="TPR"/>
    <property type="match status" value="3"/>
</dbReference>
<keyword evidence="4" id="KW-0493">Microtubule</keyword>
<comment type="subunit">
    <text evidence="4">Oligomeric complex composed of two heavy chains and two light chains.</text>
</comment>
<keyword evidence="4" id="KW-0963">Cytoplasm</keyword>
<dbReference type="InterPro" id="IPR011990">
    <property type="entry name" value="TPR-like_helical_dom_sf"/>
</dbReference>
<evidence type="ECO:0000256" key="1">
    <source>
        <dbReference type="ARBA" id="ARBA00022737"/>
    </source>
</evidence>
<dbReference type="EMBL" id="CAJNOQ010016368">
    <property type="protein sequence ID" value="CAF1379557.1"/>
    <property type="molecule type" value="Genomic_DNA"/>
</dbReference>
<dbReference type="GO" id="GO:0005871">
    <property type="term" value="C:kinesin complex"/>
    <property type="evidence" value="ECO:0007669"/>
    <property type="project" value="UniProtKB-UniRule"/>
</dbReference>
<name>A0A815JA08_9BILA</name>
<comment type="similarity">
    <text evidence="4">Belongs to the kinesin light chain family.</text>
</comment>
<evidence type="ECO:0000313" key="6">
    <source>
        <dbReference type="EMBL" id="CAF1379557.1"/>
    </source>
</evidence>
<dbReference type="Proteomes" id="UP000681722">
    <property type="component" value="Unassembled WGS sequence"/>
</dbReference>
<accession>A0A815JA08</accession>
<dbReference type="PRINTS" id="PR00381">
    <property type="entry name" value="KINESINLIGHT"/>
</dbReference>
<evidence type="ECO:0000313" key="7">
    <source>
        <dbReference type="EMBL" id="CAF4273200.1"/>
    </source>
</evidence>
<comment type="subcellular location">
    <subcellularLocation>
        <location evidence="4">Cytoplasm</location>
        <location evidence="4">Cytoskeleton</location>
    </subcellularLocation>
</comment>
<dbReference type="Gene3D" id="3.90.176.10">
    <property type="entry name" value="Toxin ADP-ribosyltransferase, Chain A, domain 1"/>
    <property type="match status" value="1"/>
</dbReference>
<dbReference type="EMBL" id="CAJOBC010080620">
    <property type="protein sequence ID" value="CAF4273200.1"/>
    <property type="molecule type" value="Genomic_DNA"/>
</dbReference>
<evidence type="ECO:0000256" key="3">
    <source>
        <dbReference type="PROSITE-ProRule" id="PRU00339"/>
    </source>
</evidence>
<dbReference type="PANTHER" id="PTHR45641:SF19">
    <property type="entry name" value="NEPHROCYSTIN-3"/>
    <property type="match status" value="1"/>
</dbReference>
<dbReference type="Pfam" id="PF13424">
    <property type="entry name" value="TPR_12"/>
    <property type="match status" value="2"/>
</dbReference>
<dbReference type="OrthoDB" id="5986190at2759"/>
<feature type="domain" description="ADP ribosyltransferase" evidence="5">
    <location>
        <begin position="28"/>
        <end position="196"/>
    </location>
</feature>
<keyword evidence="1" id="KW-0677">Repeat</keyword>
<feature type="repeat" description="TPR" evidence="3">
    <location>
        <begin position="296"/>
        <end position="329"/>
    </location>
</feature>